<keyword evidence="2" id="KW-1185">Reference proteome</keyword>
<gene>
    <name evidence="1" type="ORF">BC793_115114</name>
</gene>
<sequence length="46" mass="4664">MSARKLSRFAGVVLALAVVFGGVGLGAAVAQDTSAAVMNTTNLEWL</sequence>
<evidence type="ECO:0000313" key="2">
    <source>
        <dbReference type="Proteomes" id="UP000245697"/>
    </source>
</evidence>
<evidence type="ECO:0000313" key="1">
    <source>
        <dbReference type="EMBL" id="PWK42027.1"/>
    </source>
</evidence>
<dbReference type="AlphaFoldDB" id="A0A316F6P1"/>
<proteinExistence type="predicted"/>
<dbReference type="RefSeq" id="WP_364071497.1">
    <property type="nucleotide sequence ID" value="NZ_JBFAOT010000003.1"/>
</dbReference>
<dbReference type="EMBL" id="QGGR01000015">
    <property type="protein sequence ID" value="PWK42027.1"/>
    <property type="molecule type" value="Genomic_DNA"/>
</dbReference>
<organism evidence="1 2">
    <name type="scientific">Actinoplanes xinjiangensis</name>
    <dbReference type="NCBI Taxonomy" id="512350"/>
    <lineage>
        <taxon>Bacteria</taxon>
        <taxon>Bacillati</taxon>
        <taxon>Actinomycetota</taxon>
        <taxon>Actinomycetes</taxon>
        <taxon>Micromonosporales</taxon>
        <taxon>Micromonosporaceae</taxon>
        <taxon>Actinoplanes</taxon>
    </lineage>
</organism>
<comment type="caution">
    <text evidence="1">The sequence shown here is derived from an EMBL/GenBank/DDBJ whole genome shotgun (WGS) entry which is preliminary data.</text>
</comment>
<name>A0A316F6P1_9ACTN</name>
<protein>
    <submittedName>
        <fullName evidence="1">Uncharacterized protein</fullName>
    </submittedName>
</protein>
<accession>A0A316F6P1</accession>
<dbReference type="Proteomes" id="UP000245697">
    <property type="component" value="Unassembled WGS sequence"/>
</dbReference>
<reference evidence="1 2" key="1">
    <citation type="submission" date="2018-05" db="EMBL/GenBank/DDBJ databases">
        <title>Genomic Encyclopedia of Archaeal and Bacterial Type Strains, Phase II (KMG-II): from individual species to whole genera.</title>
        <authorList>
            <person name="Goeker M."/>
        </authorList>
    </citation>
    <scope>NUCLEOTIDE SEQUENCE [LARGE SCALE GENOMIC DNA]</scope>
    <source>
        <strain evidence="1 2">DSM 45184</strain>
    </source>
</reference>